<feature type="transmembrane region" description="Helical" evidence="1">
    <location>
        <begin position="248"/>
        <end position="269"/>
    </location>
</feature>
<dbReference type="Proteomes" id="UP001524587">
    <property type="component" value="Unassembled WGS sequence"/>
</dbReference>
<keyword evidence="1" id="KW-0472">Membrane</keyword>
<feature type="transmembrane region" description="Helical" evidence="1">
    <location>
        <begin position="72"/>
        <end position="96"/>
    </location>
</feature>
<feature type="transmembrane region" description="Helical" evidence="1">
    <location>
        <begin position="202"/>
        <end position="227"/>
    </location>
</feature>
<dbReference type="EMBL" id="JAMSKV010000004">
    <property type="protein sequence ID" value="MCQ8278146.1"/>
    <property type="molecule type" value="Genomic_DNA"/>
</dbReference>
<keyword evidence="1" id="KW-1133">Transmembrane helix</keyword>
<feature type="transmembrane region" description="Helical" evidence="1">
    <location>
        <begin position="300"/>
        <end position="324"/>
    </location>
</feature>
<evidence type="ECO:0000313" key="2">
    <source>
        <dbReference type="EMBL" id="MCQ8278146.1"/>
    </source>
</evidence>
<keyword evidence="1" id="KW-0812">Transmembrane</keyword>
<reference evidence="2 3" key="1">
    <citation type="submission" date="2022-06" db="EMBL/GenBank/DDBJ databases">
        <title>Endosaccharibacter gen. nov., sp. nov., endophytic bacteria isolated from sugarcane.</title>
        <authorList>
            <person name="Pitiwittayakul N."/>
            <person name="Yukphan P."/>
            <person name="Charoenyingcharoen P."/>
            <person name="Tanasupawat S."/>
        </authorList>
    </citation>
    <scope>NUCLEOTIDE SEQUENCE [LARGE SCALE GENOMIC DNA]</scope>
    <source>
        <strain evidence="2 3">KSS8</strain>
    </source>
</reference>
<dbReference type="InterPro" id="IPR010295">
    <property type="entry name" value="DUF898"/>
</dbReference>
<dbReference type="RefSeq" id="WP_422863605.1">
    <property type="nucleotide sequence ID" value="NZ_JAMSKV010000004.1"/>
</dbReference>
<accession>A0ABT1W7N8</accession>
<evidence type="ECO:0000313" key="3">
    <source>
        <dbReference type="Proteomes" id="UP001524587"/>
    </source>
</evidence>
<protein>
    <submittedName>
        <fullName evidence="2">YjgN family protein</fullName>
    </submittedName>
</protein>
<comment type="caution">
    <text evidence="2">The sequence shown here is derived from an EMBL/GenBank/DDBJ whole genome shotgun (WGS) entry which is preliminary data.</text>
</comment>
<dbReference type="Pfam" id="PF05987">
    <property type="entry name" value="DUF898"/>
    <property type="match status" value="1"/>
</dbReference>
<organism evidence="2 3">
    <name type="scientific">Endosaccharibacter trunci</name>
    <dbReference type="NCBI Taxonomy" id="2812733"/>
    <lineage>
        <taxon>Bacteria</taxon>
        <taxon>Pseudomonadati</taxon>
        <taxon>Pseudomonadota</taxon>
        <taxon>Alphaproteobacteria</taxon>
        <taxon>Acetobacterales</taxon>
        <taxon>Acetobacteraceae</taxon>
        <taxon>Endosaccharibacter</taxon>
    </lineage>
</organism>
<evidence type="ECO:0000256" key="1">
    <source>
        <dbReference type="SAM" id="Phobius"/>
    </source>
</evidence>
<sequence length="371" mass="40922">MIGDQHLEPGPFLRYDGRIAELYAIFLPNLALTIVTAGIWRFWGVTRIRRYVWSRTSHAGERFHYDGTGTELFVGFLLAMGIILGLFVLVMVAVGLSNSIGVKQLGKAAAVAFVVAWAVLAFGAPFSAQRYRLNHTLWCGIRGGMNGSMIVYGIQALLCRVAVGSTLFQLWPWSRLRLFERRINASFFGSQRFASRSSAMRLYGAGLVTGLAILLLFALACWMMWHFDARLLLILTKTEDRLRQDQALLLLLPLLVPMLLVFGIGATLLGCGFQACFLRQVADGTTLGGLRFSSDVRPWLVFRLLAGNMLIMFCTAGLGLPVVVHRRQCFLAVHLLSQGTLDPALLRQGAQTPSRFGEGMFQFLDAGAGLA</sequence>
<name>A0ABT1W7N8_9PROT</name>
<feature type="transmembrane region" description="Helical" evidence="1">
    <location>
        <begin position="149"/>
        <end position="171"/>
    </location>
</feature>
<feature type="transmembrane region" description="Helical" evidence="1">
    <location>
        <begin position="108"/>
        <end position="128"/>
    </location>
</feature>
<proteinExistence type="predicted"/>
<feature type="transmembrane region" description="Helical" evidence="1">
    <location>
        <begin position="22"/>
        <end position="43"/>
    </location>
</feature>
<gene>
    <name evidence="2" type="ORF">NFI95_06755</name>
</gene>
<keyword evidence="3" id="KW-1185">Reference proteome</keyword>